<name>A0A069CUD5_WEIOS</name>
<dbReference type="InterPro" id="IPR045864">
    <property type="entry name" value="aa-tRNA-synth_II/BPL/LPL"/>
</dbReference>
<dbReference type="GO" id="GO:0009328">
    <property type="term" value="C:phenylalanine-tRNA ligase complex"/>
    <property type="evidence" value="ECO:0007669"/>
    <property type="project" value="TreeGrafter"/>
</dbReference>
<dbReference type="PANTHER" id="PTHR10947:SF0">
    <property type="entry name" value="PHENYLALANINE--TRNA LIGASE BETA SUBUNIT"/>
    <property type="match status" value="1"/>
</dbReference>
<dbReference type="InterPro" id="IPR020825">
    <property type="entry name" value="Phe-tRNA_synthase-like_B3/B4"/>
</dbReference>
<dbReference type="Pfam" id="PF03484">
    <property type="entry name" value="B5"/>
    <property type="match status" value="1"/>
</dbReference>
<dbReference type="CDD" id="cd02796">
    <property type="entry name" value="tRNA_bind_bactPheRS"/>
    <property type="match status" value="1"/>
</dbReference>
<dbReference type="EC" id="6.1.1.20" evidence="15"/>
<dbReference type="Pfam" id="PF01588">
    <property type="entry name" value="tRNA_bind"/>
    <property type="match status" value="1"/>
</dbReference>
<dbReference type="GO" id="GO:0140096">
    <property type="term" value="F:catalytic activity, acting on a protein"/>
    <property type="evidence" value="ECO:0007669"/>
    <property type="project" value="UniProtKB-ARBA"/>
</dbReference>
<dbReference type="InterPro" id="IPR005146">
    <property type="entry name" value="B3/B4_tRNA-bd"/>
</dbReference>
<evidence type="ECO:0000256" key="6">
    <source>
        <dbReference type="ARBA" id="ARBA00022598"/>
    </source>
</evidence>
<dbReference type="eggNOG" id="COG0072">
    <property type="taxonomic scope" value="Bacteria"/>
</dbReference>
<evidence type="ECO:0000259" key="17">
    <source>
        <dbReference type="PROSITE" id="PS50886"/>
    </source>
</evidence>
<keyword evidence="21" id="KW-1185">Reference proteome</keyword>
<evidence type="ECO:0000256" key="3">
    <source>
        <dbReference type="ARBA" id="ARBA00011209"/>
    </source>
</evidence>
<dbReference type="RefSeq" id="WP_027699386.1">
    <property type="nucleotide sequence ID" value="NZ_DF820492.1"/>
</dbReference>
<dbReference type="FunFam" id="3.50.40.10:FF:000001">
    <property type="entry name" value="Phenylalanine--tRNA ligase beta subunit"/>
    <property type="match status" value="1"/>
</dbReference>
<dbReference type="GO" id="GO:0000049">
    <property type="term" value="F:tRNA binding"/>
    <property type="evidence" value="ECO:0007669"/>
    <property type="project" value="UniProtKB-UniRule"/>
</dbReference>
<dbReference type="SMART" id="SM00896">
    <property type="entry name" value="FDX-ACB"/>
    <property type="match status" value="1"/>
</dbReference>
<reference evidence="21" key="1">
    <citation type="journal article" date="2014" name="Genome Announc.">
        <title>Draft genome sequence of Weissella oryzae SG25T, isolated from fermented rice grains.</title>
        <authorList>
            <person name="Tanizawa Y."/>
            <person name="Fujisawa T."/>
            <person name="Mochizuki T."/>
            <person name="Kaminuma E."/>
            <person name="Suzuki Y."/>
            <person name="Nakamura Y."/>
            <person name="Tohno M."/>
        </authorList>
    </citation>
    <scope>NUCLEOTIDE SEQUENCE [LARGE SCALE GENOMIC DNA]</scope>
    <source>
        <strain evidence="21">DSM 25784 / JCM 18191 / LMG 30913 / SG25</strain>
    </source>
</reference>
<dbReference type="SUPFAM" id="SSF46955">
    <property type="entry name" value="Putative DNA-binding domain"/>
    <property type="match status" value="1"/>
</dbReference>
<keyword evidence="9 15" id="KW-0067">ATP-binding</keyword>
<evidence type="ECO:0000256" key="14">
    <source>
        <dbReference type="ARBA" id="ARBA00049255"/>
    </source>
</evidence>
<dbReference type="PROSITE" id="PS51447">
    <property type="entry name" value="FDX_ACB"/>
    <property type="match status" value="1"/>
</dbReference>
<dbReference type="Proteomes" id="UP000030643">
    <property type="component" value="Unassembled WGS sequence"/>
</dbReference>
<evidence type="ECO:0000256" key="8">
    <source>
        <dbReference type="ARBA" id="ARBA00022741"/>
    </source>
</evidence>
<dbReference type="OrthoDB" id="9805455at2"/>
<evidence type="ECO:0000256" key="5">
    <source>
        <dbReference type="ARBA" id="ARBA00022555"/>
    </source>
</evidence>
<dbReference type="SMART" id="SM00874">
    <property type="entry name" value="B5"/>
    <property type="match status" value="1"/>
</dbReference>
<proteinExistence type="inferred from homology"/>
<dbReference type="SUPFAM" id="SSF54991">
    <property type="entry name" value="Anticodon-binding domain of PheRS"/>
    <property type="match status" value="1"/>
</dbReference>
<dbReference type="InterPro" id="IPR012340">
    <property type="entry name" value="NA-bd_OB-fold"/>
</dbReference>
<evidence type="ECO:0000256" key="12">
    <source>
        <dbReference type="ARBA" id="ARBA00022917"/>
    </source>
</evidence>
<dbReference type="Pfam" id="PF03483">
    <property type="entry name" value="B3_4"/>
    <property type="match status" value="1"/>
</dbReference>
<evidence type="ECO:0000256" key="2">
    <source>
        <dbReference type="ARBA" id="ARBA00008653"/>
    </source>
</evidence>
<dbReference type="GO" id="GO:0005524">
    <property type="term" value="F:ATP binding"/>
    <property type="evidence" value="ECO:0007669"/>
    <property type="project" value="UniProtKB-UniRule"/>
</dbReference>
<dbReference type="NCBIfam" id="TIGR00472">
    <property type="entry name" value="pheT_bact"/>
    <property type="match status" value="1"/>
</dbReference>
<feature type="binding site" evidence="15">
    <location>
        <position position="473"/>
    </location>
    <ligand>
        <name>Mg(2+)</name>
        <dbReference type="ChEBI" id="CHEBI:18420"/>
        <note>shared with alpha subunit</note>
    </ligand>
</feature>
<dbReference type="InterPro" id="IPR045060">
    <property type="entry name" value="Phe-tRNA-ligase_IIc_bsu"/>
</dbReference>
<dbReference type="Gene3D" id="2.40.50.140">
    <property type="entry name" value="Nucleic acid-binding proteins"/>
    <property type="match status" value="1"/>
</dbReference>
<keyword evidence="6 15" id="KW-0436">Ligase</keyword>
<dbReference type="FunFam" id="3.30.930.10:FF:000022">
    <property type="entry name" value="Phenylalanine--tRNA ligase beta subunit"/>
    <property type="match status" value="1"/>
</dbReference>
<dbReference type="InterPro" id="IPR004532">
    <property type="entry name" value="Phe-tRNA-ligase_IIc_bsu_bact"/>
</dbReference>
<dbReference type="FunFam" id="3.30.70.380:FF:000001">
    <property type="entry name" value="Phenylalanine--tRNA ligase beta subunit"/>
    <property type="match status" value="1"/>
</dbReference>
<dbReference type="PANTHER" id="PTHR10947">
    <property type="entry name" value="PHENYLALANYL-TRNA SYNTHETASE BETA CHAIN AND LEUCINE-RICH REPEAT-CONTAINING PROTEIN 47"/>
    <property type="match status" value="1"/>
</dbReference>
<dbReference type="GO" id="GO:0004826">
    <property type="term" value="F:phenylalanine-tRNA ligase activity"/>
    <property type="evidence" value="ECO:0007669"/>
    <property type="project" value="UniProtKB-UniRule"/>
</dbReference>
<feature type="binding site" evidence="15">
    <location>
        <position position="464"/>
    </location>
    <ligand>
        <name>Mg(2+)</name>
        <dbReference type="ChEBI" id="CHEBI:18420"/>
        <note>shared with alpha subunit</note>
    </ligand>
</feature>
<dbReference type="InterPro" id="IPR005121">
    <property type="entry name" value="Fdx_antiC-bd"/>
</dbReference>
<dbReference type="InterPro" id="IPR005147">
    <property type="entry name" value="tRNA_synthase_B5-dom"/>
</dbReference>
<dbReference type="FunFam" id="3.30.56.10:FF:000002">
    <property type="entry name" value="Phenylalanine--tRNA ligase beta subunit"/>
    <property type="match status" value="1"/>
</dbReference>
<dbReference type="STRING" id="1329250.WOSG25_091090"/>
<dbReference type="SUPFAM" id="SSF56037">
    <property type="entry name" value="PheT/TilS domain"/>
    <property type="match status" value="1"/>
</dbReference>
<comment type="similarity">
    <text evidence="2 15">Belongs to the phenylalanyl-tRNA synthetase beta subunit family. Type 1 subfamily.</text>
</comment>
<dbReference type="AlphaFoldDB" id="A0A069CUD5"/>
<keyword evidence="7 15" id="KW-0479">Metal-binding</keyword>
<evidence type="ECO:0000313" key="21">
    <source>
        <dbReference type="Proteomes" id="UP000030643"/>
    </source>
</evidence>
<keyword evidence="5 16" id="KW-0820">tRNA-binding</keyword>
<dbReference type="Gene3D" id="3.50.40.10">
    <property type="entry name" value="Phenylalanyl-trna Synthetase, Chain B, domain 3"/>
    <property type="match status" value="1"/>
</dbReference>
<keyword evidence="12 15" id="KW-0648">Protein biosynthesis</keyword>
<dbReference type="Gene3D" id="3.30.56.10">
    <property type="match status" value="2"/>
</dbReference>
<evidence type="ECO:0000256" key="10">
    <source>
        <dbReference type="ARBA" id="ARBA00022842"/>
    </source>
</evidence>
<keyword evidence="4 15" id="KW-0963">Cytoplasm</keyword>
<keyword evidence="13 15" id="KW-0030">Aminoacyl-tRNA synthetase</keyword>
<dbReference type="SUPFAM" id="SSF50249">
    <property type="entry name" value="Nucleic acid-binding proteins"/>
    <property type="match status" value="1"/>
</dbReference>
<evidence type="ECO:0000256" key="11">
    <source>
        <dbReference type="ARBA" id="ARBA00022884"/>
    </source>
</evidence>
<dbReference type="InterPro" id="IPR041616">
    <property type="entry name" value="PheRS_beta_core"/>
</dbReference>
<evidence type="ECO:0000259" key="18">
    <source>
        <dbReference type="PROSITE" id="PS51447"/>
    </source>
</evidence>
<sequence length="806" mass="88121">MKVSVNWLRDYVDINLPVNELAEKISRTAVEIEGQSQPKGNMKNVVIAKVLSVEPHPDSDHMVITQIDAGEDEPIQIVTGAPNIAVGQTVILAKHNSIIGGGQKIKKSKLRGVMSNGMLAALQELGFDDKIAPKAFEAGIWVFDVTDAASLKPGEDALEVLGLTDDVLETGITPNRADMLSMNGTAFEVAAILEQEVKLPTFELTESAHKTADLLSATAPADLASKYALRVVENVEIKDSPLWLQRRLWTMGIRPINNVVDVTNYMLLMYGQPLHAFDFDSLPNKQINVRTAKAAEQIKTLDGQERLADEQDIIIADGETGLMFAGVMGGESTEVTNATVNVVLEGAVFEASMIRKTAQRQNLHSEASQRFERGVDVEATFVALDHAAALIAQLAGGTVAAGRLVAQDYQYVAPVVKVSVAQANHVLGTQITAATIAKIFDQLKFAYTVENDEFTVTIPARRWDISLPADLIEEIARLYGYDKLPATLPTGETTPGMLSAKQVLIRASRHILEGLGLNQAISYVLTTPQKAQDFKLHAGEPIKLDYPMSQDRSQTRSSLLTGLLDDVAYNVARKQKDLALYEQGRVFVSTDPTQLPVEVEHLAGVITGDWTKRTWNQAAQPVDFFTLKGIVMAYLNNLALLDQVEFVASQDYPEMHPGRTAELRLGETVLGFIGQIHPSTAKAYKVNETYGFELDLTAIMAIKQRADQYKAISRYPAISRDLAIMVDKQTEATALLKAIQQAGGPYLHDVELFDLYTGDNLPAGKKSLAYTLNFVNPAATLVDDDVNVAVEKITQQLTQDFAAELR</sequence>
<evidence type="ECO:0000259" key="19">
    <source>
        <dbReference type="PROSITE" id="PS51483"/>
    </source>
</evidence>
<comment type="cofactor">
    <cofactor evidence="15">
        <name>Mg(2+)</name>
        <dbReference type="ChEBI" id="CHEBI:18420"/>
    </cofactor>
    <text evidence="15">Binds 2 magnesium ions per tetramer.</text>
</comment>
<keyword evidence="10 15" id="KW-0460">Magnesium</keyword>
<dbReference type="Gene3D" id="3.30.930.10">
    <property type="entry name" value="Bira Bifunctional Protein, Domain 2"/>
    <property type="match status" value="1"/>
</dbReference>
<dbReference type="EMBL" id="DF820492">
    <property type="protein sequence ID" value="GAK31410.1"/>
    <property type="molecule type" value="Genomic_DNA"/>
</dbReference>
<evidence type="ECO:0000256" key="7">
    <source>
        <dbReference type="ARBA" id="ARBA00022723"/>
    </source>
</evidence>
<dbReference type="InterPro" id="IPR033714">
    <property type="entry name" value="tRNA_bind_bactPheRS"/>
</dbReference>
<feature type="domain" description="FDX-ACB" evidence="18">
    <location>
        <begin position="713"/>
        <end position="806"/>
    </location>
</feature>
<evidence type="ECO:0000256" key="1">
    <source>
        <dbReference type="ARBA" id="ARBA00004496"/>
    </source>
</evidence>
<comment type="subcellular location">
    <subcellularLocation>
        <location evidence="1 15">Cytoplasm</location>
    </subcellularLocation>
</comment>
<evidence type="ECO:0000256" key="13">
    <source>
        <dbReference type="ARBA" id="ARBA00023146"/>
    </source>
</evidence>
<keyword evidence="8 15" id="KW-0547">Nucleotide-binding</keyword>
<protein>
    <recommendedName>
        <fullName evidence="15">Phenylalanine--tRNA ligase beta subunit</fullName>
        <ecNumber evidence="15">6.1.1.20</ecNumber>
    </recommendedName>
    <alternativeName>
        <fullName evidence="15">Phenylalanyl-tRNA synthetase beta subunit</fullName>
        <shortName evidence="15">PheRS</shortName>
    </alternativeName>
</protein>
<dbReference type="PROSITE" id="PS50886">
    <property type="entry name" value="TRBD"/>
    <property type="match status" value="1"/>
</dbReference>
<keyword evidence="11 16" id="KW-0694">RNA-binding</keyword>
<evidence type="ECO:0000256" key="16">
    <source>
        <dbReference type="PROSITE-ProRule" id="PRU00209"/>
    </source>
</evidence>
<comment type="catalytic activity">
    <reaction evidence="14 15">
        <text>tRNA(Phe) + L-phenylalanine + ATP = L-phenylalanyl-tRNA(Phe) + AMP + diphosphate + H(+)</text>
        <dbReference type="Rhea" id="RHEA:19413"/>
        <dbReference type="Rhea" id="RHEA-COMP:9668"/>
        <dbReference type="Rhea" id="RHEA-COMP:9699"/>
        <dbReference type="ChEBI" id="CHEBI:15378"/>
        <dbReference type="ChEBI" id="CHEBI:30616"/>
        <dbReference type="ChEBI" id="CHEBI:33019"/>
        <dbReference type="ChEBI" id="CHEBI:58095"/>
        <dbReference type="ChEBI" id="CHEBI:78442"/>
        <dbReference type="ChEBI" id="CHEBI:78531"/>
        <dbReference type="ChEBI" id="CHEBI:456215"/>
        <dbReference type="EC" id="6.1.1.20"/>
    </reaction>
</comment>
<dbReference type="InterPro" id="IPR002547">
    <property type="entry name" value="tRNA-bd_dom"/>
</dbReference>
<feature type="domain" description="B5" evidence="19">
    <location>
        <begin position="411"/>
        <end position="486"/>
    </location>
</feature>
<evidence type="ECO:0000313" key="20">
    <source>
        <dbReference type="EMBL" id="GAK31410.1"/>
    </source>
</evidence>
<dbReference type="SMART" id="SM00873">
    <property type="entry name" value="B3_4"/>
    <property type="match status" value="1"/>
</dbReference>
<gene>
    <name evidence="15" type="primary">pheT</name>
    <name evidence="20" type="ORF">WOSG25_091090</name>
</gene>
<evidence type="ECO:0000256" key="9">
    <source>
        <dbReference type="ARBA" id="ARBA00022840"/>
    </source>
</evidence>
<dbReference type="Pfam" id="PF03147">
    <property type="entry name" value="FDX-ACB"/>
    <property type="match status" value="1"/>
</dbReference>
<dbReference type="InterPro" id="IPR009061">
    <property type="entry name" value="DNA-bd_dom_put_sf"/>
</dbReference>
<dbReference type="Gene3D" id="3.30.70.380">
    <property type="entry name" value="Ferrodoxin-fold anticodon-binding domain"/>
    <property type="match status" value="1"/>
</dbReference>
<organism evidence="20 21">
    <name type="scientific">Weissella oryzae (strain DSM 25784 / JCM 18191 / LMG 30913 / SG25)</name>
    <dbReference type="NCBI Taxonomy" id="1329250"/>
    <lineage>
        <taxon>Bacteria</taxon>
        <taxon>Bacillati</taxon>
        <taxon>Bacillota</taxon>
        <taxon>Bacilli</taxon>
        <taxon>Lactobacillales</taxon>
        <taxon>Lactobacillaceae</taxon>
        <taxon>Weissella</taxon>
    </lineage>
</organism>
<accession>A0A069CUD5</accession>
<comment type="subunit">
    <text evidence="3 15">Tetramer of two alpha and two beta subunits.</text>
</comment>
<dbReference type="CDD" id="cd00769">
    <property type="entry name" value="PheRS_beta_core"/>
    <property type="match status" value="1"/>
</dbReference>
<dbReference type="InterPro" id="IPR036690">
    <property type="entry name" value="Fdx_antiC-bd_sf"/>
</dbReference>
<feature type="domain" description="TRNA-binding" evidence="17">
    <location>
        <begin position="39"/>
        <end position="158"/>
    </location>
</feature>
<evidence type="ECO:0000256" key="15">
    <source>
        <dbReference type="HAMAP-Rule" id="MF_00283"/>
    </source>
</evidence>
<dbReference type="GO" id="GO:0016740">
    <property type="term" value="F:transferase activity"/>
    <property type="evidence" value="ECO:0007669"/>
    <property type="project" value="UniProtKB-ARBA"/>
</dbReference>
<dbReference type="SUPFAM" id="SSF55681">
    <property type="entry name" value="Class II aaRS and biotin synthetases"/>
    <property type="match status" value="1"/>
</dbReference>
<dbReference type="Pfam" id="PF17759">
    <property type="entry name" value="tRNA_synthFbeta"/>
    <property type="match status" value="1"/>
</dbReference>
<feature type="binding site" evidence="15">
    <location>
        <position position="470"/>
    </location>
    <ligand>
        <name>Mg(2+)</name>
        <dbReference type="ChEBI" id="CHEBI:18420"/>
        <note>shared with alpha subunit</note>
    </ligand>
</feature>
<dbReference type="PROSITE" id="PS51483">
    <property type="entry name" value="B5"/>
    <property type="match status" value="1"/>
</dbReference>
<dbReference type="HAMAP" id="MF_00283">
    <property type="entry name" value="Phe_tRNA_synth_beta1"/>
    <property type="match status" value="1"/>
</dbReference>
<feature type="binding site" evidence="15">
    <location>
        <position position="474"/>
    </location>
    <ligand>
        <name>Mg(2+)</name>
        <dbReference type="ChEBI" id="CHEBI:18420"/>
        <note>shared with alpha subunit</note>
    </ligand>
</feature>
<dbReference type="eggNOG" id="COG0073">
    <property type="taxonomic scope" value="Bacteria"/>
</dbReference>
<evidence type="ECO:0000256" key="4">
    <source>
        <dbReference type="ARBA" id="ARBA00022490"/>
    </source>
</evidence>
<dbReference type="GO" id="GO:0006432">
    <property type="term" value="P:phenylalanyl-tRNA aminoacylation"/>
    <property type="evidence" value="ECO:0007669"/>
    <property type="project" value="UniProtKB-UniRule"/>
</dbReference>
<dbReference type="GO" id="GO:0000287">
    <property type="term" value="F:magnesium ion binding"/>
    <property type="evidence" value="ECO:0007669"/>
    <property type="project" value="UniProtKB-UniRule"/>
</dbReference>